<evidence type="ECO:0000256" key="3">
    <source>
        <dbReference type="ARBA" id="ARBA00023015"/>
    </source>
</evidence>
<organism evidence="7 8">
    <name type="scientific">Brucella endophytica</name>
    <dbReference type="NCBI Taxonomy" id="1963359"/>
    <lineage>
        <taxon>Bacteria</taxon>
        <taxon>Pseudomonadati</taxon>
        <taxon>Pseudomonadota</taxon>
        <taxon>Alphaproteobacteria</taxon>
        <taxon>Hyphomicrobiales</taxon>
        <taxon>Brucellaceae</taxon>
        <taxon>Brucella/Ochrobactrum group</taxon>
        <taxon>Brucella</taxon>
    </lineage>
</organism>
<dbReference type="InterPro" id="IPR036390">
    <property type="entry name" value="WH_DNA-bd_sf"/>
</dbReference>
<keyword evidence="4" id="KW-0238">DNA-binding</keyword>
<dbReference type="Gene3D" id="3.40.190.10">
    <property type="entry name" value="Periplasmic binding protein-like II"/>
    <property type="match status" value="2"/>
</dbReference>
<evidence type="ECO:0000256" key="5">
    <source>
        <dbReference type="ARBA" id="ARBA00023163"/>
    </source>
</evidence>
<dbReference type="InterPro" id="IPR037402">
    <property type="entry name" value="YidZ_PBP2"/>
</dbReference>
<dbReference type="PANTHER" id="PTHR30118">
    <property type="entry name" value="HTH-TYPE TRANSCRIPTIONAL REGULATOR LEUO-RELATED"/>
    <property type="match status" value="1"/>
</dbReference>
<dbReference type="InterPro" id="IPR005119">
    <property type="entry name" value="LysR_subst-bd"/>
</dbReference>
<dbReference type="AlphaFoldDB" id="A0A916S441"/>
<name>A0A916S441_9HYPH</name>
<keyword evidence="8" id="KW-1185">Reference proteome</keyword>
<dbReference type="PROSITE" id="PS50931">
    <property type="entry name" value="HTH_LYSR"/>
    <property type="match status" value="1"/>
</dbReference>
<dbReference type="InterPro" id="IPR036388">
    <property type="entry name" value="WH-like_DNA-bd_sf"/>
</dbReference>
<dbReference type="RefSeq" id="WP_188821719.1">
    <property type="nucleotide sequence ID" value="NZ_BMHH01000002.1"/>
</dbReference>
<dbReference type="SUPFAM" id="SSF46785">
    <property type="entry name" value="Winged helix' DNA-binding domain"/>
    <property type="match status" value="1"/>
</dbReference>
<evidence type="ECO:0000256" key="1">
    <source>
        <dbReference type="ARBA" id="ARBA00009437"/>
    </source>
</evidence>
<evidence type="ECO:0000256" key="4">
    <source>
        <dbReference type="ARBA" id="ARBA00023125"/>
    </source>
</evidence>
<evidence type="ECO:0000313" key="8">
    <source>
        <dbReference type="Proteomes" id="UP000646478"/>
    </source>
</evidence>
<gene>
    <name evidence="7" type="ORF">GCM10011491_08210</name>
</gene>
<dbReference type="GO" id="GO:0003677">
    <property type="term" value="F:DNA binding"/>
    <property type="evidence" value="ECO:0007669"/>
    <property type="project" value="UniProtKB-KW"/>
</dbReference>
<dbReference type="PANTHER" id="PTHR30118:SF15">
    <property type="entry name" value="TRANSCRIPTIONAL REGULATORY PROTEIN"/>
    <property type="match status" value="1"/>
</dbReference>
<comment type="similarity">
    <text evidence="1">Belongs to the LysR transcriptional regulatory family.</text>
</comment>
<dbReference type="SUPFAM" id="SSF53850">
    <property type="entry name" value="Periplasmic binding protein-like II"/>
    <property type="match status" value="1"/>
</dbReference>
<keyword evidence="3" id="KW-0805">Transcription regulation</keyword>
<dbReference type="Gene3D" id="1.10.10.10">
    <property type="entry name" value="Winged helix-like DNA-binding domain superfamily/Winged helix DNA-binding domain"/>
    <property type="match status" value="1"/>
</dbReference>
<dbReference type="Proteomes" id="UP000646478">
    <property type="component" value="Unassembled WGS sequence"/>
</dbReference>
<comment type="caution">
    <text evidence="7">The sequence shown here is derived from an EMBL/GenBank/DDBJ whole genome shotgun (WGS) entry which is preliminary data.</text>
</comment>
<evidence type="ECO:0000313" key="7">
    <source>
        <dbReference type="EMBL" id="GGA83120.1"/>
    </source>
</evidence>
<keyword evidence="5" id="KW-0804">Transcription</keyword>
<evidence type="ECO:0000256" key="2">
    <source>
        <dbReference type="ARBA" id="ARBA00022458"/>
    </source>
</evidence>
<dbReference type="Pfam" id="PF00126">
    <property type="entry name" value="HTH_1"/>
    <property type="match status" value="1"/>
</dbReference>
<reference evidence="7" key="1">
    <citation type="journal article" date="2014" name="Int. J. Syst. Evol. Microbiol.">
        <title>Complete genome sequence of Corynebacterium casei LMG S-19264T (=DSM 44701T), isolated from a smear-ripened cheese.</title>
        <authorList>
            <consortium name="US DOE Joint Genome Institute (JGI-PGF)"/>
            <person name="Walter F."/>
            <person name="Albersmeier A."/>
            <person name="Kalinowski J."/>
            <person name="Ruckert C."/>
        </authorList>
    </citation>
    <scope>NUCLEOTIDE SEQUENCE</scope>
    <source>
        <strain evidence="7">CGMCC 1.15082</strain>
    </source>
</reference>
<protein>
    <submittedName>
        <fullName evidence="7">LysR family transcriptional regulator</fullName>
    </submittedName>
</protein>
<dbReference type="InterPro" id="IPR050389">
    <property type="entry name" value="LysR-type_TF"/>
</dbReference>
<accession>A0A916S441</accession>
<dbReference type="EMBL" id="BMHH01000002">
    <property type="protein sequence ID" value="GGA83120.1"/>
    <property type="molecule type" value="Genomic_DNA"/>
</dbReference>
<reference evidence="7" key="2">
    <citation type="submission" date="2020-09" db="EMBL/GenBank/DDBJ databases">
        <authorList>
            <person name="Sun Q."/>
            <person name="Zhou Y."/>
        </authorList>
    </citation>
    <scope>NUCLEOTIDE SEQUENCE</scope>
    <source>
        <strain evidence="7">CGMCC 1.15082</strain>
    </source>
</reference>
<feature type="domain" description="HTH lysR-type" evidence="6">
    <location>
        <begin position="5"/>
        <end position="64"/>
    </location>
</feature>
<proteinExistence type="inferred from homology"/>
<sequence>MIDETLLRLLPSLVAIIEESSVSAAARRMAISQPRMSARLAELRTLFGDPLLVPSGKGRGLIPTDHGTRIAGYASQFLADLESRLADETFDPKTAARTFHIMANDNATTIIGVPLIEAIQRAEAARMRIAFHQFDPHKLEDLETGKLDLAVGAPSQFAKHGTLMSKKVVRDHLVTIGKAASQHGAMDLDRFCSNAHVIVSGDGGGFEGIVDKELSKIGRTRHVAVSVQSYLAAIETVRKTELLATMPHSLTSRRSADLAIFEPPIALPEISLSVAWHPRANDAGNRWLRELLWAIARQT</sequence>
<dbReference type="GO" id="GO:0003700">
    <property type="term" value="F:DNA-binding transcription factor activity"/>
    <property type="evidence" value="ECO:0007669"/>
    <property type="project" value="InterPro"/>
</dbReference>
<evidence type="ECO:0000259" key="6">
    <source>
        <dbReference type="PROSITE" id="PS50931"/>
    </source>
</evidence>
<dbReference type="InterPro" id="IPR000847">
    <property type="entry name" value="LysR_HTH_N"/>
</dbReference>
<keyword evidence="2" id="KW-0536">Nodulation</keyword>
<dbReference type="CDD" id="cd08417">
    <property type="entry name" value="PBP2_Nitroaromatics_like"/>
    <property type="match status" value="1"/>
</dbReference>
<dbReference type="Pfam" id="PF03466">
    <property type="entry name" value="LysR_substrate"/>
    <property type="match status" value="1"/>
</dbReference>